<comment type="subcellular location">
    <subcellularLocation>
        <location evidence="1">Virion</location>
    </subcellularLocation>
</comment>
<dbReference type="InterPro" id="IPR011050">
    <property type="entry name" value="Pectin_lyase_fold/virulence"/>
</dbReference>
<name>A0A6J5LEU1_9CAUD</name>
<feature type="compositionally biased region" description="Low complexity" evidence="3">
    <location>
        <begin position="958"/>
        <end position="970"/>
    </location>
</feature>
<dbReference type="InterPro" id="IPR012334">
    <property type="entry name" value="Pectin_lyas_fold"/>
</dbReference>
<dbReference type="GO" id="GO:0051701">
    <property type="term" value="P:biological process involved in interaction with host"/>
    <property type="evidence" value="ECO:0007669"/>
    <property type="project" value="UniProtKB-ARBA"/>
</dbReference>
<evidence type="ECO:0000313" key="4">
    <source>
        <dbReference type="EMBL" id="CAB4132575.1"/>
    </source>
</evidence>
<protein>
    <submittedName>
        <fullName evidence="4">Uncharacterized protein</fullName>
    </submittedName>
</protein>
<evidence type="ECO:0000256" key="2">
    <source>
        <dbReference type="ARBA" id="ARBA00022844"/>
    </source>
</evidence>
<dbReference type="Gene3D" id="2.160.20.10">
    <property type="entry name" value="Single-stranded right-handed beta-helix, Pectin lyase-like"/>
    <property type="match status" value="1"/>
</dbReference>
<dbReference type="GO" id="GO:0019058">
    <property type="term" value="P:viral life cycle"/>
    <property type="evidence" value="ECO:0007669"/>
    <property type="project" value="UniProtKB-ARBA"/>
</dbReference>
<proteinExistence type="predicted"/>
<feature type="region of interest" description="Disordered" evidence="3">
    <location>
        <begin position="941"/>
        <end position="970"/>
    </location>
</feature>
<accession>A0A6J5LEU1</accession>
<reference evidence="4" key="1">
    <citation type="submission" date="2020-04" db="EMBL/GenBank/DDBJ databases">
        <authorList>
            <person name="Chiriac C."/>
            <person name="Salcher M."/>
            <person name="Ghai R."/>
            <person name="Kavagutti S V."/>
        </authorList>
    </citation>
    <scope>NUCLEOTIDE SEQUENCE</scope>
</reference>
<sequence>MTFTHALSTNDYGPAKLIVSTNPANGTHTTLTSAMAAATAGDTIFVRTGTYTENITLVAGVNISAFNCDSLTPNVTLDGYFTGSYLGTVSISGINIANSTVNQPNIILIGTNNSVLNLINCNIQVVTSTSVGIRVQNTGTKINLYNCTADNSGNGQLFAVGTGSTGNFLNFYNCTMYNSSNSTNLSNINGNGFVNIYNSLFYSAITTTGGLSIYNSTFITPNVTAISAVTSSPGPILMQNCSINSGSASALTINSGGTATVTNLTVYSTNTNAITGAGTLNYGPITFTGSSSLVNVSTQNPLRFGPSISPEMINTNGTVYYDGTILNSVNPGTSGEVLTSNGSGLAPSYQANVAASRFPITPYVVGPIGNAGYQTIQSAMDAAHAAGGGSIYIQTGNYTENLVFYPDVQLVGVTGNSDETGVGTDITITGTHTPSDTGYTTISNIYLESAGDIFFSTDPGTCVIALQNCNIGITGSGYTFNLVNWTGQLNKYDVQDNSINNGVVNNTAGAPCFFENSNMGKGSVSSMITSGLTTMKRIHLSCPWSAGSGTIIIADFATFEYTVTMNGTAGGEFNFCRFSPSVFSSDPGLIWNSSALVLELEMCIIDSTGTYAIDGTGTGNLVIGSVGFVQVTTINPAINTVALGGFIPNAFGTAGQVWTSNGQGVVPTFQDNAEVNASLGFYGDGSDGSVTFDGSTVVLGITPSLNIYTLARDIFLNSSTINSGVSIITNGFRIFCKGTLSNNGTIQFNGNAGTNTGIGGIALANTSSSLNSSSAGGASISTAGGAGNTGVGSIGTNASISPTFGGTGQPGGAGGSAGGNGGNAVSLSSTLGSLRALPMAATGILFSGTDAVQRVGAGTGGGGGGGDGVNKGGGGGSGGGIVLLCVYLFAGTGNIQALGGNGGNGTTSAINCGGGGGGGGGLIIIISRSVSAGSISGQSVSVSGGTPGNGTGLGNPGTMGNTGTTILLSN</sequence>
<evidence type="ECO:0000256" key="3">
    <source>
        <dbReference type="SAM" id="MobiDB-lite"/>
    </source>
</evidence>
<dbReference type="GO" id="GO:0044423">
    <property type="term" value="C:virion component"/>
    <property type="evidence" value="ECO:0007669"/>
    <property type="project" value="UniProtKB-KW"/>
</dbReference>
<organism evidence="4">
    <name type="scientific">uncultured Caudovirales phage</name>
    <dbReference type="NCBI Taxonomy" id="2100421"/>
    <lineage>
        <taxon>Viruses</taxon>
        <taxon>Duplodnaviria</taxon>
        <taxon>Heunggongvirae</taxon>
        <taxon>Uroviricota</taxon>
        <taxon>Caudoviricetes</taxon>
        <taxon>Peduoviridae</taxon>
        <taxon>Maltschvirus</taxon>
        <taxon>Maltschvirus maltsch</taxon>
    </lineage>
</organism>
<keyword evidence="2" id="KW-0946">Virion</keyword>
<gene>
    <name evidence="4" type="ORF">UFOVP256_52</name>
</gene>
<feature type="compositionally biased region" description="Gly residues" evidence="3">
    <location>
        <begin position="945"/>
        <end position="957"/>
    </location>
</feature>
<evidence type="ECO:0000256" key="1">
    <source>
        <dbReference type="ARBA" id="ARBA00004328"/>
    </source>
</evidence>
<dbReference type="SUPFAM" id="SSF51126">
    <property type="entry name" value="Pectin lyase-like"/>
    <property type="match status" value="2"/>
</dbReference>
<dbReference type="EMBL" id="LR796263">
    <property type="protein sequence ID" value="CAB4132575.1"/>
    <property type="molecule type" value="Genomic_DNA"/>
</dbReference>